<evidence type="ECO:0000256" key="4">
    <source>
        <dbReference type="ARBA" id="ARBA00023002"/>
    </source>
</evidence>
<dbReference type="PANTHER" id="PTHR41534:SF1">
    <property type="entry name" value="BLR3401 PROTEIN"/>
    <property type="match status" value="1"/>
</dbReference>
<gene>
    <name evidence="5" type="primary">cbdB_3</name>
    <name evidence="5" type="ORF">NCTC12998_07088</name>
</gene>
<evidence type="ECO:0000256" key="1">
    <source>
        <dbReference type="ARBA" id="ARBA00009570"/>
    </source>
</evidence>
<evidence type="ECO:0000313" key="5">
    <source>
        <dbReference type="EMBL" id="VFS91175.1"/>
    </source>
</evidence>
<dbReference type="Pfam" id="PF00866">
    <property type="entry name" value="Ring_hydroxyl_B"/>
    <property type="match status" value="1"/>
</dbReference>
<evidence type="ECO:0000256" key="2">
    <source>
        <dbReference type="ARBA" id="ARBA00022797"/>
    </source>
</evidence>
<accession>A0A485D3N0</accession>
<dbReference type="Gene3D" id="3.10.450.50">
    <property type="match status" value="1"/>
</dbReference>
<evidence type="ECO:0000313" key="6">
    <source>
        <dbReference type="Proteomes" id="UP000345637"/>
    </source>
</evidence>
<reference evidence="5 6" key="1">
    <citation type="submission" date="2019-03" db="EMBL/GenBank/DDBJ databases">
        <authorList>
            <consortium name="Pathogen Informatics"/>
        </authorList>
    </citation>
    <scope>NUCLEOTIDE SEQUENCE [LARGE SCALE GENOMIC DNA]</scope>
    <source>
        <strain evidence="5 6">NCTC12998</strain>
    </source>
</reference>
<comment type="similarity">
    <text evidence="1">Belongs to the bacterial ring-hydroxylating dioxygenase beta subunit family.</text>
</comment>
<keyword evidence="3 5" id="KW-0223">Dioxygenase</keyword>
<proteinExistence type="inferred from homology"/>
<keyword evidence="2" id="KW-0058">Aromatic hydrocarbons catabolism</keyword>
<dbReference type="SUPFAM" id="SSF54427">
    <property type="entry name" value="NTF2-like"/>
    <property type="match status" value="1"/>
</dbReference>
<dbReference type="InterPro" id="IPR000391">
    <property type="entry name" value="Rng_hydr_dOase-bsu"/>
</dbReference>
<keyword evidence="4 5" id="KW-0560">Oxidoreductase</keyword>
<dbReference type="Proteomes" id="UP000345637">
    <property type="component" value="Unassembled WGS sequence"/>
</dbReference>
<dbReference type="AlphaFoldDB" id="A0A485D3N0"/>
<dbReference type="EMBL" id="CAADJE010000039">
    <property type="protein sequence ID" value="VFS91175.1"/>
    <property type="molecule type" value="Genomic_DNA"/>
</dbReference>
<organism evidence="5 6">
    <name type="scientific">Raoultella planticola</name>
    <name type="common">Klebsiella planticola</name>
    <dbReference type="NCBI Taxonomy" id="575"/>
    <lineage>
        <taxon>Bacteria</taxon>
        <taxon>Pseudomonadati</taxon>
        <taxon>Pseudomonadota</taxon>
        <taxon>Gammaproteobacteria</taxon>
        <taxon>Enterobacterales</taxon>
        <taxon>Enterobacteriaceae</taxon>
        <taxon>Klebsiella/Raoultella group</taxon>
        <taxon>Raoultella</taxon>
    </lineage>
</organism>
<protein>
    <submittedName>
        <fullName evidence="5">2-halobenzoate 1,2-dioxygenase small subunit</fullName>
        <ecNumber evidence="5">1.14.12.13</ecNumber>
    </submittedName>
</protein>
<sequence>MISNVELLGENEQGVEVRYNWVTYNHRYQHTDAWFGSTCVTLTACDGKPQILRKTVRLNNDYIRQVIDVYHI</sequence>
<dbReference type="GO" id="GO:0019380">
    <property type="term" value="P:3-phenylpropionate catabolic process"/>
    <property type="evidence" value="ECO:0007669"/>
    <property type="project" value="TreeGrafter"/>
</dbReference>
<dbReference type="InterPro" id="IPR032710">
    <property type="entry name" value="NTF2-like_dom_sf"/>
</dbReference>
<dbReference type="PANTHER" id="PTHR41534">
    <property type="entry name" value="BLR3401 PROTEIN"/>
    <property type="match status" value="1"/>
</dbReference>
<dbReference type="EC" id="1.14.12.13" evidence="5"/>
<evidence type="ECO:0000256" key="3">
    <source>
        <dbReference type="ARBA" id="ARBA00022964"/>
    </source>
</evidence>
<name>A0A485D3N0_RAOPL</name>
<dbReference type="GO" id="GO:0018626">
    <property type="term" value="F:2-halobenzoate 1,2-dioxygenase activity"/>
    <property type="evidence" value="ECO:0007669"/>
    <property type="project" value="UniProtKB-EC"/>
</dbReference>